<dbReference type="Proteomes" id="UP001150538">
    <property type="component" value="Unassembled WGS sequence"/>
</dbReference>
<dbReference type="OrthoDB" id="2744543at2759"/>
<dbReference type="Pfam" id="PF13508">
    <property type="entry name" value="Acetyltransf_7"/>
    <property type="match status" value="1"/>
</dbReference>
<feature type="compositionally biased region" description="Basic and acidic residues" evidence="1">
    <location>
        <begin position="251"/>
        <end position="261"/>
    </location>
</feature>
<dbReference type="GO" id="GO:0016747">
    <property type="term" value="F:acyltransferase activity, transferring groups other than amino-acyl groups"/>
    <property type="evidence" value="ECO:0007669"/>
    <property type="project" value="InterPro"/>
</dbReference>
<keyword evidence="4" id="KW-1185">Reference proteome</keyword>
<protein>
    <recommendedName>
        <fullName evidence="2">N-acetyltransferase domain-containing protein</fullName>
    </recommendedName>
</protein>
<dbReference type="AlphaFoldDB" id="A0A9W8A5K8"/>
<evidence type="ECO:0000259" key="2">
    <source>
        <dbReference type="PROSITE" id="PS51186"/>
    </source>
</evidence>
<feature type="domain" description="N-acetyltransferase" evidence="2">
    <location>
        <begin position="226"/>
        <end position="357"/>
    </location>
</feature>
<evidence type="ECO:0000256" key="1">
    <source>
        <dbReference type="SAM" id="MobiDB-lite"/>
    </source>
</evidence>
<gene>
    <name evidence="3" type="ORF">H4219_001590</name>
</gene>
<dbReference type="InterPro" id="IPR000182">
    <property type="entry name" value="GNAT_dom"/>
</dbReference>
<dbReference type="Gene3D" id="3.40.630.30">
    <property type="match status" value="1"/>
</dbReference>
<dbReference type="SUPFAM" id="SSF55729">
    <property type="entry name" value="Acyl-CoA N-acyltransferases (Nat)"/>
    <property type="match status" value="1"/>
</dbReference>
<proteinExistence type="predicted"/>
<organism evidence="3 4">
    <name type="scientific">Mycoemilia scoparia</name>
    <dbReference type="NCBI Taxonomy" id="417184"/>
    <lineage>
        <taxon>Eukaryota</taxon>
        <taxon>Fungi</taxon>
        <taxon>Fungi incertae sedis</taxon>
        <taxon>Zoopagomycota</taxon>
        <taxon>Kickxellomycotina</taxon>
        <taxon>Kickxellomycetes</taxon>
        <taxon>Kickxellales</taxon>
        <taxon>Kickxellaceae</taxon>
        <taxon>Mycoemilia</taxon>
    </lineage>
</organism>
<comment type="caution">
    <text evidence="3">The sequence shown here is derived from an EMBL/GenBank/DDBJ whole genome shotgun (WGS) entry which is preliminary data.</text>
</comment>
<dbReference type="PROSITE" id="PS51186">
    <property type="entry name" value="GNAT"/>
    <property type="match status" value="1"/>
</dbReference>
<dbReference type="InterPro" id="IPR016181">
    <property type="entry name" value="Acyl_CoA_acyltransferase"/>
</dbReference>
<evidence type="ECO:0000313" key="4">
    <source>
        <dbReference type="Proteomes" id="UP001150538"/>
    </source>
</evidence>
<evidence type="ECO:0000313" key="3">
    <source>
        <dbReference type="EMBL" id="KAJ1920061.1"/>
    </source>
</evidence>
<dbReference type="EMBL" id="JANBPU010000018">
    <property type="protein sequence ID" value="KAJ1920061.1"/>
    <property type="molecule type" value="Genomic_DNA"/>
</dbReference>
<sequence>MSQNSSSTIDTVQQLPGWYCEDIRLYTHYLQIMADKSYWLDDRVVFANPSNKFHRDSNHTYFLFKPATLFYNSFSNNRNDGRGPLLPGPLVDGSDAAIRECVCELKEFYQKLELSPRCILDLTFSPSDLIEKTANALTAFGFNVDRGIDSTVMMLETNQAATDDLHNRFGNIQTKDNLTISLADWDDLESMVNVNAKGFQYKPGETEWLSTKLGRQISDSQSHHQIFVAKVPKADIFPKKSTASGEDVDDETKYEVEKDHSPSSSSSEDEDTNQEVTSFLVCFKSHPEADTMLVQLLVTDPDFQRRGHATALMLEAIEAQPKNTRIYLEVVEDKAMRLYSSLGFKEVGTLRLYECWI</sequence>
<name>A0A9W8A5K8_9FUNG</name>
<reference evidence="3" key="1">
    <citation type="submission" date="2022-07" db="EMBL/GenBank/DDBJ databases">
        <title>Phylogenomic reconstructions and comparative analyses of Kickxellomycotina fungi.</title>
        <authorList>
            <person name="Reynolds N.K."/>
            <person name="Stajich J.E."/>
            <person name="Barry K."/>
            <person name="Grigoriev I.V."/>
            <person name="Crous P."/>
            <person name="Smith M.E."/>
        </authorList>
    </citation>
    <scope>NUCLEOTIDE SEQUENCE</scope>
    <source>
        <strain evidence="3">NBRC 100468</strain>
    </source>
</reference>
<dbReference type="CDD" id="cd04301">
    <property type="entry name" value="NAT_SF"/>
    <property type="match status" value="1"/>
</dbReference>
<feature type="region of interest" description="Disordered" evidence="1">
    <location>
        <begin position="239"/>
        <end position="273"/>
    </location>
</feature>
<accession>A0A9W8A5K8</accession>